<feature type="region of interest" description="Disordered" evidence="6">
    <location>
        <begin position="84"/>
        <end position="175"/>
    </location>
</feature>
<dbReference type="EMBL" id="JACEFO010000896">
    <property type="protein sequence ID" value="KAF8753599.1"/>
    <property type="molecule type" value="Genomic_DNA"/>
</dbReference>
<evidence type="ECO:0000259" key="7">
    <source>
        <dbReference type="PROSITE" id="PS50888"/>
    </source>
</evidence>
<dbReference type="AlphaFoldDB" id="A0A835FFK6"/>
<evidence type="ECO:0000313" key="9">
    <source>
        <dbReference type="Proteomes" id="UP000636709"/>
    </source>
</evidence>
<name>A0A835FFK6_9POAL</name>
<feature type="compositionally biased region" description="Basic residues" evidence="6">
    <location>
        <begin position="84"/>
        <end position="93"/>
    </location>
</feature>
<dbReference type="Proteomes" id="UP000636709">
    <property type="component" value="Unassembled WGS sequence"/>
</dbReference>
<sequence>MAWSETDAALFAAVLGRDAAHHLATTPPHLDGPASSASAPELQARLQDLVERPDAAAGVWTYGIFWQESRARARLGRRPLPRRRRLPSRRLRRVGGGVERGAEARAAASPRALRRRGRRRGRGTTRSASTRSPAPRCTSWPPCTSPSRRAPAGRATRWPPAATPGSPWRTPTTRPPGWFVRGSLAQSAGLRTVVFLPCKGGVLELGSDVPVRETPDALRAIQSALAVPPPAPAAREECMRIFGKDLSPTGRTPRPPPQTMMGLGLTGDNNWAHQQLGGQATASTPTKKEAAKAKPSSLPEPAKMSIDFTKPGKPELQAGGGEERRPRKRGRKPANGREEPLNHVEAERQRREKLNQRFYALRAVVPKISKMDKASLLSDAIAYIQELEDRLRGGGGAARGAEESPAVEVKAMQDEVVLRVTTPLCAHPVSRVFHAIRDAQLSVAASDVAVADDAVTHTLVLRSAGPEQLTAETVLAAMSRGMTSATPSP</sequence>
<protein>
    <recommendedName>
        <fullName evidence="5">Transcription factor</fullName>
        <shortName evidence="5">bHLH transcription factor</shortName>
    </recommendedName>
    <alternativeName>
        <fullName evidence="5">Basic helix-loop-helix protein</fullName>
    </alternativeName>
</protein>
<evidence type="ECO:0000256" key="3">
    <source>
        <dbReference type="ARBA" id="ARBA00023163"/>
    </source>
</evidence>
<feature type="domain" description="BHLH" evidence="7">
    <location>
        <begin position="338"/>
        <end position="387"/>
    </location>
</feature>
<dbReference type="GO" id="GO:0003700">
    <property type="term" value="F:DNA-binding transcription factor activity"/>
    <property type="evidence" value="ECO:0007669"/>
    <property type="project" value="InterPro"/>
</dbReference>
<dbReference type="InterPro" id="IPR036638">
    <property type="entry name" value="HLH_DNA-bd_sf"/>
</dbReference>
<evidence type="ECO:0000313" key="8">
    <source>
        <dbReference type="EMBL" id="KAF8753599.1"/>
    </source>
</evidence>
<feature type="compositionally biased region" description="Polar residues" evidence="6">
    <location>
        <begin position="267"/>
        <end position="278"/>
    </location>
</feature>
<dbReference type="InterPro" id="IPR025610">
    <property type="entry name" value="MYC/MYB_N"/>
</dbReference>
<dbReference type="SUPFAM" id="SSF47459">
    <property type="entry name" value="HLH, helix-loop-helix DNA-binding domain"/>
    <property type="match status" value="1"/>
</dbReference>
<evidence type="ECO:0000256" key="6">
    <source>
        <dbReference type="SAM" id="MobiDB-lite"/>
    </source>
</evidence>
<dbReference type="SMART" id="SM00353">
    <property type="entry name" value="HLH"/>
    <property type="match status" value="1"/>
</dbReference>
<dbReference type="PROSITE" id="PS50888">
    <property type="entry name" value="BHLH"/>
    <property type="match status" value="1"/>
</dbReference>
<feature type="compositionally biased region" description="Low complexity" evidence="6">
    <location>
        <begin position="163"/>
        <end position="175"/>
    </location>
</feature>
<dbReference type="GO" id="GO:0046983">
    <property type="term" value="F:protein dimerization activity"/>
    <property type="evidence" value="ECO:0007669"/>
    <property type="project" value="InterPro"/>
</dbReference>
<evidence type="ECO:0000256" key="5">
    <source>
        <dbReference type="RuleBase" id="RU369104"/>
    </source>
</evidence>
<dbReference type="InterPro" id="IPR011598">
    <property type="entry name" value="bHLH_dom"/>
</dbReference>
<comment type="subcellular location">
    <subcellularLocation>
        <location evidence="5">Nucleus</location>
    </subcellularLocation>
</comment>
<proteinExistence type="inferred from homology"/>
<dbReference type="PANTHER" id="PTHR11514:SF139">
    <property type="entry name" value="TRANSCRIPTION FACTOR"/>
    <property type="match status" value="1"/>
</dbReference>
<comment type="similarity">
    <text evidence="1">Belongs to the bHLH protein family.</text>
</comment>
<evidence type="ECO:0000256" key="1">
    <source>
        <dbReference type="ARBA" id="ARBA00005510"/>
    </source>
</evidence>
<dbReference type="InterPro" id="IPR045084">
    <property type="entry name" value="AIB/MYC-like"/>
</dbReference>
<evidence type="ECO:0000256" key="4">
    <source>
        <dbReference type="ARBA" id="ARBA00023242"/>
    </source>
</evidence>
<dbReference type="PANTHER" id="PTHR11514">
    <property type="entry name" value="MYC"/>
    <property type="match status" value="1"/>
</dbReference>
<dbReference type="Pfam" id="PF14215">
    <property type="entry name" value="bHLH-MYC_N"/>
    <property type="match status" value="1"/>
</dbReference>
<keyword evidence="2 5" id="KW-0805">Transcription regulation</keyword>
<keyword evidence="4 5" id="KW-0539">Nucleus</keyword>
<reference evidence="8" key="1">
    <citation type="submission" date="2020-07" db="EMBL/GenBank/DDBJ databases">
        <title>Genome sequence and genetic diversity analysis of an under-domesticated orphan crop, white fonio (Digitaria exilis).</title>
        <authorList>
            <person name="Bennetzen J.L."/>
            <person name="Chen S."/>
            <person name="Ma X."/>
            <person name="Wang X."/>
            <person name="Yssel A.E.J."/>
            <person name="Chaluvadi S.R."/>
            <person name="Johnson M."/>
            <person name="Gangashetty P."/>
            <person name="Hamidou F."/>
            <person name="Sanogo M.D."/>
            <person name="Zwaenepoel A."/>
            <person name="Wallace J."/>
            <person name="Van De Peer Y."/>
            <person name="Van Deynze A."/>
        </authorList>
    </citation>
    <scope>NUCLEOTIDE SEQUENCE</scope>
    <source>
        <tissue evidence="8">Leaves</tissue>
    </source>
</reference>
<dbReference type="GO" id="GO:0005634">
    <property type="term" value="C:nucleus"/>
    <property type="evidence" value="ECO:0007669"/>
    <property type="project" value="UniProtKB-SubCell"/>
</dbReference>
<dbReference type="GO" id="GO:0000976">
    <property type="term" value="F:transcription cis-regulatory region binding"/>
    <property type="evidence" value="ECO:0007669"/>
    <property type="project" value="TreeGrafter"/>
</dbReference>
<comment type="caution">
    <text evidence="8">The sequence shown here is derived from an EMBL/GenBank/DDBJ whole genome shotgun (WGS) entry which is preliminary data.</text>
</comment>
<dbReference type="Pfam" id="PF00010">
    <property type="entry name" value="HLH"/>
    <property type="match status" value="1"/>
</dbReference>
<dbReference type="CDD" id="cd11449">
    <property type="entry name" value="bHLH_AtAIB_like"/>
    <property type="match status" value="1"/>
</dbReference>
<dbReference type="Gene3D" id="4.10.280.10">
    <property type="entry name" value="Helix-loop-helix DNA-binding domain"/>
    <property type="match status" value="1"/>
</dbReference>
<organism evidence="8 9">
    <name type="scientific">Digitaria exilis</name>
    <dbReference type="NCBI Taxonomy" id="1010633"/>
    <lineage>
        <taxon>Eukaryota</taxon>
        <taxon>Viridiplantae</taxon>
        <taxon>Streptophyta</taxon>
        <taxon>Embryophyta</taxon>
        <taxon>Tracheophyta</taxon>
        <taxon>Spermatophyta</taxon>
        <taxon>Magnoliopsida</taxon>
        <taxon>Liliopsida</taxon>
        <taxon>Poales</taxon>
        <taxon>Poaceae</taxon>
        <taxon>PACMAD clade</taxon>
        <taxon>Panicoideae</taxon>
        <taxon>Panicodae</taxon>
        <taxon>Paniceae</taxon>
        <taxon>Anthephorinae</taxon>
        <taxon>Digitaria</taxon>
    </lineage>
</organism>
<feature type="compositionally biased region" description="Low complexity" evidence="6">
    <location>
        <begin position="124"/>
        <end position="136"/>
    </location>
</feature>
<dbReference type="OrthoDB" id="677168at2759"/>
<evidence type="ECO:0000256" key="2">
    <source>
        <dbReference type="ARBA" id="ARBA00023015"/>
    </source>
</evidence>
<feature type="compositionally biased region" description="Basic residues" evidence="6">
    <location>
        <begin position="112"/>
        <end position="123"/>
    </location>
</feature>
<keyword evidence="3 5" id="KW-0804">Transcription</keyword>
<accession>A0A835FFK6</accession>
<gene>
    <name evidence="8" type="ORF">HU200_011604</name>
</gene>
<feature type="region of interest" description="Disordered" evidence="6">
    <location>
        <begin position="245"/>
        <end position="349"/>
    </location>
</feature>
<keyword evidence="9" id="KW-1185">Reference proteome</keyword>
<feature type="compositionally biased region" description="Basic and acidic residues" evidence="6">
    <location>
        <begin position="335"/>
        <end position="349"/>
    </location>
</feature>